<feature type="transmembrane region" description="Helical" evidence="8">
    <location>
        <begin position="139"/>
        <end position="160"/>
    </location>
</feature>
<evidence type="ECO:0000256" key="5">
    <source>
        <dbReference type="ARBA" id="ARBA00022692"/>
    </source>
</evidence>
<evidence type="ECO:0000256" key="1">
    <source>
        <dbReference type="ARBA" id="ARBA00004651"/>
    </source>
</evidence>
<keyword evidence="4" id="KW-1003">Cell membrane</keyword>
<keyword evidence="11" id="KW-1185">Reference proteome</keyword>
<feature type="transmembrane region" description="Helical" evidence="8">
    <location>
        <begin position="218"/>
        <end position="237"/>
    </location>
</feature>
<evidence type="ECO:0000259" key="9">
    <source>
        <dbReference type="PROSITE" id="PS50850"/>
    </source>
</evidence>
<evidence type="ECO:0000313" key="10">
    <source>
        <dbReference type="EMBL" id="EFH81708.1"/>
    </source>
</evidence>
<dbReference type="OrthoDB" id="63984at2"/>
<proteinExistence type="inferred from homology"/>
<dbReference type="Proteomes" id="UP000004508">
    <property type="component" value="Unassembled WGS sequence"/>
</dbReference>
<dbReference type="GO" id="GO:0005886">
    <property type="term" value="C:plasma membrane"/>
    <property type="evidence" value="ECO:0007669"/>
    <property type="project" value="UniProtKB-SubCell"/>
</dbReference>
<evidence type="ECO:0000256" key="4">
    <source>
        <dbReference type="ARBA" id="ARBA00022475"/>
    </source>
</evidence>
<keyword evidence="5 8" id="KW-0812">Transmembrane</keyword>
<dbReference type="EMBL" id="ADVG01000004">
    <property type="protein sequence ID" value="EFH81708.1"/>
    <property type="molecule type" value="Genomic_DNA"/>
</dbReference>
<comment type="caution">
    <text evidence="10">The sequence shown here is derived from an EMBL/GenBank/DDBJ whole genome shotgun (WGS) entry which is preliminary data.</text>
</comment>
<feature type="transmembrane region" description="Helical" evidence="8">
    <location>
        <begin position="48"/>
        <end position="68"/>
    </location>
</feature>
<dbReference type="eggNOG" id="COG2814">
    <property type="taxonomic scope" value="Bacteria"/>
</dbReference>
<feature type="transmembrane region" description="Helical" evidence="8">
    <location>
        <begin position="249"/>
        <end position="271"/>
    </location>
</feature>
<organism evidence="10 11">
    <name type="scientific">Ktedonobacter racemifer DSM 44963</name>
    <dbReference type="NCBI Taxonomy" id="485913"/>
    <lineage>
        <taxon>Bacteria</taxon>
        <taxon>Bacillati</taxon>
        <taxon>Chloroflexota</taxon>
        <taxon>Ktedonobacteria</taxon>
        <taxon>Ktedonobacterales</taxon>
        <taxon>Ktedonobacteraceae</taxon>
        <taxon>Ktedonobacter</taxon>
    </lineage>
</organism>
<dbReference type="InterPro" id="IPR036259">
    <property type="entry name" value="MFS_trans_sf"/>
</dbReference>
<dbReference type="CDD" id="cd17324">
    <property type="entry name" value="MFS_NepI_like"/>
    <property type="match status" value="1"/>
</dbReference>
<name>D6U5C8_KTERA</name>
<reference evidence="10 11" key="1">
    <citation type="journal article" date="2011" name="Stand. Genomic Sci.">
        <title>Non-contiguous finished genome sequence and contextual data of the filamentous soil bacterium Ktedonobacter racemifer type strain (SOSP1-21).</title>
        <authorList>
            <person name="Chang Y.J."/>
            <person name="Land M."/>
            <person name="Hauser L."/>
            <person name="Chertkov O."/>
            <person name="Del Rio T.G."/>
            <person name="Nolan M."/>
            <person name="Copeland A."/>
            <person name="Tice H."/>
            <person name="Cheng J.F."/>
            <person name="Lucas S."/>
            <person name="Han C."/>
            <person name="Goodwin L."/>
            <person name="Pitluck S."/>
            <person name="Ivanova N."/>
            <person name="Ovchinikova G."/>
            <person name="Pati A."/>
            <person name="Chen A."/>
            <person name="Palaniappan K."/>
            <person name="Mavromatis K."/>
            <person name="Liolios K."/>
            <person name="Brettin T."/>
            <person name="Fiebig A."/>
            <person name="Rohde M."/>
            <person name="Abt B."/>
            <person name="Goker M."/>
            <person name="Detter J.C."/>
            <person name="Woyke T."/>
            <person name="Bristow J."/>
            <person name="Eisen J.A."/>
            <person name="Markowitz V."/>
            <person name="Hugenholtz P."/>
            <person name="Kyrpides N.C."/>
            <person name="Klenk H.P."/>
            <person name="Lapidus A."/>
        </authorList>
    </citation>
    <scope>NUCLEOTIDE SEQUENCE [LARGE SCALE GENOMIC DNA]</scope>
    <source>
        <strain evidence="11">DSM 44963</strain>
    </source>
</reference>
<accession>D6U5C8</accession>
<feature type="transmembrane region" description="Helical" evidence="8">
    <location>
        <begin position="307"/>
        <end position="330"/>
    </location>
</feature>
<feature type="transmembrane region" description="Helical" evidence="8">
    <location>
        <begin position="370"/>
        <end position="394"/>
    </location>
</feature>
<feature type="domain" description="Major facilitator superfamily (MFS) profile" evidence="9">
    <location>
        <begin position="14"/>
        <end position="393"/>
    </location>
</feature>
<dbReference type="InterPro" id="IPR011701">
    <property type="entry name" value="MFS"/>
</dbReference>
<dbReference type="Pfam" id="PF07690">
    <property type="entry name" value="MFS_1"/>
    <property type="match status" value="1"/>
</dbReference>
<dbReference type="PANTHER" id="PTHR43271">
    <property type="entry name" value="BLL2771 PROTEIN"/>
    <property type="match status" value="1"/>
</dbReference>
<dbReference type="RefSeq" id="WP_007919248.1">
    <property type="nucleotide sequence ID" value="NZ_ADVG01000004.1"/>
</dbReference>
<keyword evidence="6 8" id="KW-1133">Transmembrane helix</keyword>
<evidence type="ECO:0000256" key="2">
    <source>
        <dbReference type="ARBA" id="ARBA00008335"/>
    </source>
</evidence>
<evidence type="ECO:0000256" key="6">
    <source>
        <dbReference type="ARBA" id="ARBA00022989"/>
    </source>
</evidence>
<keyword evidence="3" id="KW-0813">Transport</keyword>
<feature type="transmembrane region" description="Helical" evidence="8">
    <location>
        <begin position="166"/>
        <end position="185"/>
    </location>
</feature>
<dbReference type="SUPFAM" id="SSF103473">
    <property type="entry name" value="MFS general substrate transporter"/>
    <property type="match status" value="1"/>
</dbReference>
<dbReference type="PANTHER" id="PTHR43271:SF1">
    <property type="entry name" value="INNER MEMBRANE TRANSPORT PROTEIN YNFM"/>
    <property type="match status" value="1"/>
</dbReference>
<comment type="subcellular location">
    <subcellularLocation>
        <location evidence="1">Cell membrane</location>
        <topology evidence="1">Multi-pass membrane protein</topology>
    </subcellularLocation>
</comment>
<feature type="transmembrane region" description="Helical" evidence="8">
    <location>
        <begin position="16"/>
        <end position="36"/>
    </location>
</feature>
<evidence type="ECO:0000256" key="8">
    <source>
        <dbReference type="SAM" id="Phobius"/>
    </source>
</evidence>
<dbReference type="STRING" id="485913.Krac_2447"/>
<dbReference type="FunCoup" id="D6U5C8">
    <property type="interactions" value="73"/>
</dbReference>
<comment type="similarity">
    <text evidence="2">Belongs to the major facilitator superfamily.</text>
</comment>
<evidence type="ECO:0000256" key="3">
    <source>
        <dbReference type="ARBA" id="ARBA00022448"/>
    </source>
</evidence>
<evidence type="ECO:0000313" key="11">
    <source>
        <dbReference type="Proteomes" id="UP000004508"/>
    </source>
</evidence>
<feature type="transmembrane region" description="Helical" evidence="8">
    <location>
        <begin position="342"/>
        <end position="364"/>
    </location>
</feature>
<feature type="transmembrane region" description="Helical" evidence="8">
    <location>
        <begin position="283"/>
        <end position="301"/>
    </location>
</feature>
<dbReference type="PROSITE" id="PS50850">
    <property type="entry name" value="MFS"/>
    <property type="match status" value="1"/>
</dbReference>
<dbReference type="AlphaFoldDB" id="D6U5C8"/>
<evidence type="ECO:0000256" key="7">
    <source>
        <dbReference type="ARBA" id="ARBA00023136"/>
    </source>
</evidence>
<feature type="transmembrane region" description="Helical" evidence="8">
    <location>
        <begin position="103"/>
        <end position="127"/>
    </location>
</feature>
<dbReference type="InterPro" id="IPR020846">
    <property type="entry name" value="MFS_dom"/>
</dbReference>
<dbReference type="Gene3D" id="1.20.1250.20">
    <property type="entry name" value="MFS general substrate transporter like domains"/>
    <property type="match status" value="1"/>
</dbReference>
<sequence>MEFIEKGTPEFRRVNLCLFLGGLVTFATMYCVQPLLPLYAHDFRVSPSMASLILSLTTALLAVMITFASSLSNAWGRKSIMGISLFTTSLMTMVSSFSPNFTLLLICRTLEGIALAGIPAIAMVYLGEEVHSRHLGTAMGLYIGGSAFGGMIGRVATGVLTDLFSWRVALCCIGLMGIVCSWYFWRFLPSSKHFVVQPFGAKQHVLGLGQQLKKPGLLCLYSIAFLLMGSFVTLYSYSGYQLLAPPYNLSQGLIGWLFAIYLVGSLGSAWLSRLADRWSRQYVLLFGIGLMLIGTLMTLNTSLLLKLLGVAVVTFSFFGSHAIASSWVSIQAGNGKAHASALYLFFYYVGSSIGNTSGGFFWSMSGWPGVIGMISTFLLICLVLGLVLPIISLCRAENPSRE</sequence>
<protein>
    <submittedName>
        <fullName evidence="10">Major facilitator superfamily MFS_1</fullName>
    </submittedName>
</protein>
<dbReference type="GO" id="GO:0022857">
    <property type="term" value="F:transmembrane transporter activity"/>
    <property type="evidence" value="ECO:0007669"/>
    <property type="project" value="InterPro"/>
</dbReference>
<gene>
    <name evidence="10" type="ORF">Krac_2447</name>
</gene>
<keyword evidence="7 8" id="KW-0472">Membrane</keyword>
<dbReference type="InParanoid" id="D6U5C8"/>
<feature type="transmembrane region" description="Helical" evidence="8">
    <location>
        <begin position="80"/>
        <end position="97"/>
    </location>
</feature>